<protein>
    <submittedName>
        <fullName evidence="3">FIST C-terminal domain-containing protein</fullName>
    </submittedName>
</protein>
<name>A0ABS8YQT9_9RHOB</name>
<accession>A0ABS8YQT9</accession>
<dbReference type="RefSeq" id="WP_233675261.1">
    <property type="nucleotide sequence ID" value="NZ_JAJUOS010000001.1"/>
</dbReference>
<dbReference type="PANTHER" id="PTHR40252:SF2">
    <property type="entry name" value="BLR0328 PROTEIN"/>
    <property type="match status" value="1"/>
</dbReference>
<comment type="caution">
    <text evidence="3">The sequence shown here is derived from an EMBL/GenBank/DDBJ whole genome shotgun (WGS) entry which is preliminary data.</text>
</comment>
<feature type="domain" description="FIST" evidence="1">
    <location>
        <begin position="41"/>
        <end position="241"/>
    </location>
</feature>
<feature type="domain" description="FIST C-domain" evidence="2">
    <location>
        <begin position="242"/>
        <end position="371"/>
    </location>
</feature>
<dbReference type="InterPro" id="IPR013702">
    <property type="entry name" value="FIST_domain_N"/>
</dbReference>
<dbReference type="SMART" id="SM00897">
    <property type="entry name" value="FIST"/>
    <property type="match status" value="1"/>
</dbReference>
<evidence type="ECO:0000259" key="2">
    <source>
        <dbReference type="SMART" id="SM01204"/>
    </source>
</evidence>
<dbReference type="SMART" id="SM01204">
    <property type="entry name" value="FIST_C"/>
    <property type="match status" value="1"/>
</dbReference>
<keyword evidence="4" id="KW-1185">Reference proteome</keyword>
<evidence type="ECO:0000313" key="3">
    <source>
        <dbReference type="EMBL" id="MCE5972254.1"/>
    </source>
</evidence>
<organism evidence="3 4">
    <name type="scientific">Rhodobacter flavimaris</name>
    <dbReference type="NCBI Taxonomy" id="2907145"/>
    <lineage>
        <taxon>Bacteria</taxon>
        <taxon>Pseudomonadati</taxon>
        <taxon>Pseudomonadota</taxon>
        <taxon>Alphaproteobacteria</taxon>
        <taxon>Rhodobacterales</taxon>
        <taxon>Rhodobacter group</taxon>
        <taxon>Rhodobacter</taxon>
    </lineage>
</organism>
<dbReference type="EMBL" id="JAJUOS010000001">
    <property type="protein sequence ID" value="MCE5972254.1"/>
    <property type="molecule type" value="Genomic_DNA"/>
</dbReference>
<dbReference type="Proteomes" id="UP001521181">
    <property type="component" value="Unassembled WGS sequence"/>
</dbReference>
<sequence length="392" mass="41757">MISEPTLAPRAAVGRACPISASAPADAPDAAHQLARSLGQGPFAQIFLFMSPAADMATVCAQMTQLFPQTGICGCSTAGEITAEGYSEGQIVAFALPRAGFDVEMVVLEDLDQLDTRELIADLLRARQSLGRRAFDRPNECAVLVVDGLSGKEDVLVSALSGGLGPVPLIGGSAGDGGKFQRTLIHARGRVLENAGVVTLIRSQCTVKPFSLDHLRPTHARMVVTEAAPAKRTVARINDEPAAEEYARLLGLRTDQLSPFIFAAHPVLVRAGGRHHVRAIQGVGPQNSLQFFAAIAEGLVLTIAEPQDIAEHLNEELGRFGREGAPSAILGFDCIFRRIEAEGRQRGREVSDILSRHKVVGFSTYGEQVGAMHVNQTLTGIAFYPPQGAVRD</sequence>
<gene>
    <name evidence="3" type="ORF">LZA78_01945</name>
</gene>
<dbReference type="PANTHER" id="PTHR40252">
    <property type="entry name" value="BLR0328 PROTEIN"/>
    <property type="match status" value="1"/>
</dbReference>
<proteinExistence type="predicted"/>
<dbReference type="InterPro" id="IPR019494">
    <property type="entry name" value="FIST_C"/>
</dbReference>
<dbReference type="Pfam" id="PF08495">
    <property type="entry name" value="FIST"/>
    <property type="match status" value="1"/>
</dbReference>
<reference evidence="3 4" key="1">
    <citation type="submission" date="2021-12" db="EMBL/GenBank/DDBJ databases">
        <title>Sinirhodobacter sp. WL0062 is a bacterium isolated from seawater.</title>
        <authorList>
            <person name="Wang L."/>
            <person name="He W."/>
            <person name="Zhang D.-F."/>
        </authorList>
    </citation>
    <scope>NUCLEOTIDE SEQUENCE [LARGE SCALE GENOMIC DNA]</scope>
    <source>
        <strain evidence="3 4">WL0062</strain>
    </source>
</reference>
<evidence type="ECO:0000259" key="1">
    <source>
        <dbReference type="SMART" id="SM00897"/>
    </source>
</evidence>
<dbReference type="Pfam" id="PF10442">
    <property type="entry name" value="FIST_C"/>
    <property type="match status" value="1"/>
</dbReference>
<evidence type="ECO:0000313" key="4">
    <source>
        <dbReference type="Proteomes" id="UP001521181"/>
    </source>
</evidence>